<evidence type="ECO:0000256" key="2">
    <source>
        <dbReference type="SAM" id="Phobius"/>
    </source>
</evidence>
<evidence type="ECO:0000313" key="3">
    <source>
        <dbReference type="EMBL" id="MEK0186505.1"/>
    </source>
</evidence>
<feature type="coiled-coil region" evidence="1">
    <location>
        <begin position="384"/>
        <end position="411"/>
    </location>
</feature>
<reference evidence="3 4" key="1">
    <citation type="journal article" date="2020" name="Harmful Algae">
        <title>Molecular and morphological characterization of a novel dihydroanatoxin-a producing Microcoleus species (cyanobacteria) from the Russian River, California, USA.</title>
        <authorList>
            <person name="Conklin K.Y."/>
            <person name="Stancheva R."/>
            <person name="Otten T.G."/>
            <person name="Fadness R."/>
            <person name="Boyer G.L."/>
            <person name="Read B."/>
            <person name="Zhang X."/>
            <person name="Sheath R.G."/>
        </authorList>
    </citation>
    <scope>NUCLEOTIDE SEQUENCE [LARGE SCALE GENOMIC DNA]</scope>
    <source>
        <strain evidence="3 4">PTRS2</strain>
    </source>
</reference>
<comment type="caution">
    <text evidence="3">The sequence shown here is derived from an EMBL/GenBank/DDBJ whole genome shotgun (WGS) entry which is preliminary data.</text>
</comment>
<dbReference type="RefSeq" id="WP_340541632.1">
    <property type="nucleotide sequence ID" value="NZ_JBBLXS010000223.1"/>
</dbReference>
<keyword evidence="2" id="KW-0812">Transmembrane</keyword>
<evidence type="ECO:0000256" key="1">
    <source>
        <dbReference type="SAM" id="Coils"/>
    </source>
</evidence>
<keyword evidence="1" id="KW-0175">Coiled coil</keyword>
<feature type="transmembrane region" description="Helical" evidence="2">
    <location>
        <begin position="206"/>
        <end position="224"/>
    </location>
</feature>
<name>A0ABU8YQ50_9CYAN</name>
<keyword evidence="2" id="KW-0472">Membrane</keyword>
<gene>
    <name evidence="3" type="ORF">WMG39_16845</name>
</gene>
<dbReference type="Proteomes" id="UP001384579">
    <property type="component" value="Unassembled WGS sequence"/>
</dbReference>
<feature type="transmembrane region" description="Helical" evidence="2">
    <location>
        <begin position="98"/>
        <end position="118"/>
    </location>
</feature>
<evidence type="ECO:0000313" key="4">
    <source>
        <dbReference type="Proteomes" id="UP001384579"/>
    </source>
</evidence>
<dbReference type="EMBL" id="JBBLXS010000223">
    <property type="protein sequence ID" value="MEK0186505.1"/>
    <property type="molecule type" value="Genomic_DNA"/>
</dbReference>
<protein>
    <submittedName>
        <fullName evidence="3">Uncharacterized protein</fullName>
    </submittedName>
</protein>
<sequence length="425" mass="47894">MNSTTNYHNSTASIVAWQYLHQELTALLLEQIKSQMSQREKRYAEGEKAKTRINDLTPLARRNPNPETKKIVNIAVGIMSAVTFSAGAQILTSRLGSMSIPASLFIGGAAGVVADKKVMKVMEHHRKKSSTQQALKDIEKQKQADPPNNELGTIFYQSQTALVLKVEGQYLNKLPFSDVGLALGLSGTEYAMSLGIVIGLGLPGGIVLNAIAASLPVVMLWGAASLQNDAFEMPGHARALIGQYESSLPQEITELEANQIAGIDEEVALKQRELAYEQSLNLRREKFVSEGDTSGRLKNWDMVEADFQIGWYEKEKHQIEKEQDEKREQRYFKFKADVAQIGEQHQPPAGTYSPEQMAQLKNEWVEVQEQKLKEILAHDIQWLNHKYGNKIKHYEEEITTARQRYAEAESRWRQERHSDAMKDTV</sequence>
<accession>A0ABU8YQ50</accession>
<organism evidence="3 4">
    <name type="scientific">Microcoleus anatoxicus PTRS2</name>
    <dbReference type="NCBI Taxonomy" id="2705321"/>
    <lineage>
        <taxon>Bacteria</taxon>
        <taxon>Bacillati</taxon>
        <taxon>Cyanobacteriota</taxon>
        <taxon>Cyanophyceae</taxon>
        <taxon>Oscillatoriophycideae</taxon>
        <taxon>Oscillatoriales</taxon>
        <taxon>Microcoleaceae</taxon>
        <taxon>Microcoleus</taxon>
        <taxon>Microcoleus anatoxicus</taxon>
    </lineage>
</organism>
<proteinExistence type="predicted"/>
<keyword evidence="4" id="KW-1185">Reference proteome</keyword>
<keyword evidence="2" id="KW-1133">Transmembrane helix</keyword>
<feature type="transmembrane region" description="Helical" evidence="2">
    <location>
        <begin position="71"/>
        <end position="92"/>
    </location>
</feature>